<evidence type="ECO:0000256" key="1">
    <source>
        <dbReference type="SAM" id="MobiDB-lite"/>
    </source>
</evidence>
<gene>
    <name evidence="2" type="ORF">ACFQHR_01290</name>
</gene>
<sequence>MNNYIKKLYLLPLLGFLTAGCSTSSYLQSSEVDDVYFSSSDKVTYSEPEYAPASEEVQLADGSYSENIEGRVSDPETYAERRERTPYQYSYYDAPFGNPFYAYHDPFYFPGRYYSRAAMMSPWIDPWYDPFYGPSMAMMYDPFWPRYGTGMSVSIGIGWGRAYNPWGYGYGMYNPYRYGGYYGGGYYGGFNDFYRSPVAARRVHYAPRNDRGSNVSHNPNISRDGRNSVIANEGRRSRSGNTSSPGQVNRPRSTAGQAYPEGTSTQPARTRRSTISPAPARSREVIQPSRSSGGSSTPPPTRRRRDSPSAASSRSETRQPTPPRSSYEPSRSSYEPSRSTYSPPASSGSSGRSSGSSSGSSSGRRGRN</sequence>
<feature type="compositionally biased region" description="Polar residues" evidence="1">
    <location>
        <begin position="212"/>
        <end position="221"/>
    </location>
</feature>
<dbReference type="EMBL" id="JBHSYQ010000003">
    <property type="protein sequence ID" value="MFC6996232.1"/>
    <property type="molecule type" value="Genomic_DNA"/>
</dbReference>
<reference evidence="3" key="1">
    <citation type="journal article" date="2019" name="Int. J. Syst. Evol. Microbiol.">
        <title>The Global Catalogue of Microorganisms (GCM) 10K type strain sequencing project: providing services to taxonomists for standard genome sequencing and annotation.</title>
        <authorList>
            <consortium name="The Broad Institute Genomics Platform"/>
            <consortium name="The Broad Institute Genome Sequencing Center for Infectious Disease"/>
            <person name="Wu L."/>
            <person name="Ma J."/>
        </authorList>
    </citation>
    <scope>NUCLEOTIDE SEQUENCE [LARGE SCALE GENOMIC DNA]</scope>
    <source>
        <strain evidence="3">CGMCC 4.7393</strain>
    </source>
</reference>
<protein>
    <submittedName>
        <fullName evidence="2">Uncharacterized protein</fullName>
    </submittedName>
</protein>
<feature type="region of interest" description="Disordered" evidence="1">
    <location>
        <begin position="205"/>
        <end position="368"/>
    </location>
</feature>
<evidence type="ECO:0000313" key="2">
    <source>
        <dbReference type="EMBL" id="MFC6996232.1"/>
    </source>
</evidence>
<proteinExistence type="predicted"/>
<name>A0ABW2DEF5_9BACT</name>
<dbReference type="PROSITE" id="PS51257">
    <property type="entry name" value="PROKAR_LIPOPROTEIN"/>
    <property type="match status" value="1"/>
</dbReference>
<comment type="caution">
    <text evidence="2">The sequence shown here is derived from an EMBL/GenBank/DDBJ whole genome shotgun (WGS) entry which is preliminary data.</text>
</comment>
<keyword evidence="3" id="KW-1185">Reference proteome</keyword>
<feature type="compositionally biased region" description="Polar residues" evidence="1">
    <location>
        <begin position="239"/>
        <end position="276"/>
    </location>
</feature>
<accession>A0ABW2DEF5</accession>
<feature type="compositionally biased region" description="Low complexity" evidence="1">
    <location>
        <begin position="324"/>
        <end position="368"/>
    </location>
</feature>
<organism evidence="2 3">
    <name type="scientific">Rufibacter roseus</name>
    <dbReference type="NCBI Taxonomy" id="1567108"/>
    <lineage>
        <taxon>Bacteria</taxon>
        <taxon>Pseudomonadati</taxon>
        <taxon>Bacteroidota</taxon>
        <taxon>Cytophagia</taxon>
        <taxon>Cytophagales</taxon>
        <taxon>Hymenobacteraceae</taxon>
        <taxon>Rufibacter</taxon>
    </lineage>
</organism>
<evidence type="ECO:0000313" key="3">
    <source>
        <dbReference type="Proteomes" id="UP001596405"/>
    </source>
</evidence>
<dbReference type="RefSeq" id="WP_066619811.1">
    <property type="nucleotide sequence ID" value="NZ_JBHSYQ010000003.1"/>
</dbReference>
<dbReference type="Proteomes" id="UP001596405">
    <property type="component" value="Unassembled WGS sequence"/>
</dbReference>